<comment type="caution">
    <text evidence="2">The sequence shown here is derived from an EMBL/GenBank/DDBJ whole genome shotgun (WGS) entry which is preliminary data.</text>
</comment>
<accession>A0ABT2SML2</accession>
<feature type="compositionally biased region" description="Basic and acidic residues" evidence="1">
    <location>
        <begin position="1"/>
        <end position="11"/>
    </location>
</feature>
<organism evidence="2 3">
    <name type="scientific">Muricoprocola aceti</name>
    <dbReference type="NCBI Taxonomy" id="2981772"/>
    <lineage>
        <taxon>Bacteria</taxon>
        <taxon>Bacillati</taxon>
        <taxon>Bacillota</taxon>
        <taxon>Clostridia</taxon>
        <taxon>Lachnospirales</taxon>
        <taxon>Lachnospiraceae</taxon>
        <taxon>Muricoprocola</taxon>
    </lineage>
</organism>
<reference evidence="2 3" key="1">
    <citation type="journal article" date="2021" name="ISME Commun">
        <title>Automated analysis of genomic sequences facilitates high-throughput and comprehensive description of bacteria.</title>
        <authorList>
            <person name="Hitch T.C.A."/>
        </authorList>
    </citation>
    <scope>NUCLEOTIDE SEQUENCE [LARGE SCALE GENOMIC DNA]</scope>
    <source>
        <strain evidence="2 3">Sanger_29</strain>
    </source>
</reference>
<gene>
    <name evidence="2" type="ORF">OCV47_10395</name>
</gene>
<dbReference type="RefSeq" id="WP_262655018.1">
    <property type="nucleotide sequence ID" value="NZ_JAOQKE010000013.1"/>
</dbReference>
<evidence type="ECO:0000313" key="2">
    <source>
        <dbReference type="EMBL" id="MCU6725754.1"/>
    </source>
</evidence>
<evidence type="ECO:0000313" key="3">
    <source>
        <dbReference type="Proteomes" id="UP001652338"/>
    </source>
</evidence>
<keyword evidence="3" id="KW-1185">Reference proteome</keyword>
<protein>
    <submittedName>
        <fullName evidence="2">Uncharacterized protein</fullName>
    </submittedName>
</protein>
<name>A0ABT2SML2_9FIRM</name>
<proteinExistence type="predicted"/>
<dbReference type="Proteomes" id="UP001652338">
    <property type="component" value="Unassembled WGS sequence"/>
</dbReference>
<dbReference type="EMBL" id="JAOQKE010000013">
    <property type="protein sequence ID" value="MCU6725754.1"/>
    <property type="molecule type" value="Genomic_DNA"/>
</dbReference>
<evidence type="ECO:0000256" key="1">
    <source>
        <dbReference type="SAM" id="MobiDB-lite"/>
    </source>
</evidence>
<sequence>MSKKEKTEQKAMEALAKQTPKKPTLEGDGYAPDGSLVLDEWLCPRCKFRYELDYEEHNYCPNCGQAIDWSDME</sequence>
<feature type="region of interest" description="Disordered" evidence="1">
    <location>
        <begin position="1"/>
        <end position="30"/>
    </location>
</feature>